<dbReference type="Proteomes" id="UP001161405">
    <property type="component" value="Unassembled WGS sequence"/>
</dbReference>
<reference evidence="1" key="2">
    <citation type="submission" date="2023-01" db="EMBL/GenBank/DDBJ databases">
        <title>Draft genome sequence of Maritalea porphyrae strain NBRC 107169.</title>
        <authorList>
            <person name="Sun Q."/>
            <person name="Mori K."/>
        </authorList>
    </citation>
    <scope>NUCLEOTIDE SEQUENCE</scope>
    <source>
        <strain evidence="1">NBRC 107169</strain>
    </source>
</reference>
<reference evidence="1" key="1">
    <citation type="journal article" date="2014" name="Int. J. Syst. Evol. Microbiol.">
        <title>Complete genome of a new Firmicutes species belonging to the dominant human colonic microbiota ('Ruminococcus bicirculans') reveals two chromosomes and a selective capacity to utilize plant glucans.</title>
        <authorList>
            <consortium name="NISC Comparative Sequencing Program"/>
            <person name="Wegmann U."/>
            <person name="Louis P."/>
            <person name="Goesmann A."/>
            <person name="Henrissat B."/>
            <person name="Duncan S.H."/>
            <person name="Flint H.J."/>
        </authorList>
    </citation>
    <scope>NUCLEOTIDE SEQUENCE</scope>
    <source>
        <strain evidence="1">NBRC 107169</strain>
    </source>
</reference>
<evidence type="ECO:0000313" key="2">
    <source>
        <dbReference type="Proteomes" id="UP001161405"/>
    </source>
</evidence>
<protein>
    <recommendedName>
        <fullName evidence="3">VOC domain-containing protein</fullName>
    </recommendedName>
</protein>
<accession>A0ABQ5UTT6</accession>
<keyword evidence="2" id="KW-1185">Reference proteome</keyword>
<sequence>MIKPGNNIAMKVPTFKWAETVSFYRDEVGLEQTHESKESVAFAFGDITLWIDCVPAQSQTDIWLELFTDSTNKALEQLGSPVRNELEEIKDGNGQWTSDPAGTVLLLRKE</sequence>
<organism evidence="1 2">
    <name type="scientific">Maritalea porphyrae</name>
    <dbReference type="NCBI Taxonomy" id="880732"/>
    <lineage>
        <taxon>Bacteria</taxon>
        <taxon>Pseudomonadati</taxon>
        <taxon>Pseudomonadota</taxon>
        <taxon>Alphaproteobacteria</taxon>
        <taxon>Hyphomicrobiales</taxon>
        <taxon>Devosiaceae</taxon>
        <taxon>Maritalea</taxon>
    </lineage>
</organism>
<comment type="caution">
    <text evidence="1">The sequence shown here is derived from an EMBL/GenBank/DDBJ whole genome shotgun (WGS) entry which is preliminary data.</text>
</comment>
<gene>
    <name evidence="1" type="ORF">GCM10007879_27710</name>
</gene>
<dbReference type="RefSeq" id="WP_284365514.1">
    <property type="nucleotide sequence ID" value="NZ_BSNI01000002.1"/>
</dbReference>
<dbReference type="InterPro" id="IPR029068">
    <property type="entry name" value="Glyas_Bleomycin-R_OHBP_Dase"/>
</dbReference>
<proteinExistence type="predicted"/>
<dbReference type="SUPFAM" id="SSF54593">
    <property type="entry name" value="Glyoxalase/Bleomycin resistance protein/Dihydroxybiphenyl dioxygenase"/>
    <property type="match status" value="1"/>
</dbReference>
<name>A0ABQ5UTT6_9HYPH</name>
<evidence type="ECO:0000313" key="1">
    <source>
        <dbReference type="EMBL" id="GLQ18522.1"/>
    </source>
</evidence>
<dbReference type="EMBL" id="BSNI01000002">
    <property type="protein sequence ID" value="GLQ18522.1"/>
    <property type="molecule type" value="Genomic_DNA"/>
</dbReference>
<evidence type="ECO:0008006" key="3">
    <source>
        <dbReference type="Google" id="ProtNLM"/>
    </source>
</evidence>